<dbReference type="EC" id="1.15.1.1" evidence="3 7"/>
<dbReference type="InterPro" id="IPR001189">
    <property type="entry name" value="Mn/Fe_SOD"/>
</dbReference>
<evidence type="ECO:0000256" key="8">
    <source>
        <dbReference type="SAM" id="MobiDB-lite"/>
    </source>
</evidence>
<dbReference type="FunFam" id="3.55.40.20:FF:000001">
    <property type="entry name" value="Superoxide dismutase"/>
    <property type="match status" value="1"/>
</dbReference>
<organism evidence="11 12">
    <name type="scientific">Alicyclobacillus acidocaldarius (strain Tc-4-1)</name>
    <name type="common">Bacillus acidocaldarius</name>
    <dbReference type="NCBI Taxonomy" id="1048834"/>
    <lineage>
        <taxon>Bacteria</taxon>
        <taxon>Bacillati</taxon>
        <taxon>Bacillota</taxon>
        <taxon>Bacilli</taxon>
        <taxon>Bacillales</taxon>
        <taxon>Alicyclobacillaceae</taxon>
        <taxon>Alicyclobacillus</taxon>
    </lineage>
</organism>
<protein>
    <recommendedName>
        <fullName evidence="3 7">Superoxide dismutase</fullName>
        <ecNumber evidence="3 7">1.15.1.1</ecNumber>
    </recommendedName>
</protein>
<dbReference type="STRING" id="1048834.TC41_0990"/>
<dbReference type="Pfam" id="PF02777">
    <property type="entry name" value="Sod_Fe_C"/>
    <property type="match status" value="1"/>
</dbReference>
<dbReference type="Pfam" id="PF00081">
    <property type="entry name" value="Sod_Fe_N"/>
    <property type="match status" value="1"/>
</dbReference>
<feature type="binding site" evidence="6">
    <location>
        <position position="129"/>
    </location>
    <ligand>
        <name>Mn(2+)</name>
        <dbReference type="ChEBI" id="CHEBI:29035"/>
    </ligand>
</feature>
<dbReference type="GO" id="GO:0046872">
    <property type="term" value="F:metal ion binding"/>
    <property type="evidence" value="ECO:0007669"/>
    <property type="project" value="UniProtKB-KW"/>
</dbReference>
<dbReference type="PANTHER" id="PTHR43595">
    <property type="entry name" value="37S RIBOSOMAL PROTEIN S26, MITOCHONDRIAL"/>
    <property type="match status" value="1"/>
</dbReference>
<sequence length="251" mass="28435">MRSVNWTRDVQAARHEDPQISSSSGIVDRHALQWERIMKIRKEVELRMPHQLPPLPYAYDALEPHIDAATMNVHYNGHHAAYVNNLNKALEGHPDLESKTVEQLISNLDAVPEDIRTAVRNNGGGHANHSLFWPLLSPNGGGEPTGKLADAIRETFGSFESFKEQFTQVATARFGSGWAWLVLDNGKLALMSTANQDNPLMEGKKPILGLDVWEHAYYLKYQNRRPEYIKAWWNVVNWDQANKNYEAALNG</sequence>
<evidence type="ECO:0000256" key="1">
    <source>
        <dbReference type="ARBA" id="ARBA00001936"/>
    </source>
</evidence>
<evidence type="ECO:0000259" key="9">
    <source>
        <dbReference type="Pfam" id="PF00081"/>
    </source>
</evidence>
<reference evidence="11 12" key="1">
    <citation type="journal article" date="2011" name="J. Bacteriol.">
        <title>Complete Genome Sequence of Alicyclobacillus acidocaldarius Strain Tc-4-1.</title>
        <authorList>
            <person name="Chen Y."/>
            <person name="He Y."/>
            <person name="Zhang B."/>
            <person name="Yang J."/>
            <person name="Li W."/>
            <person name="Dong Z."/>
            <person name="Hu S."/>
        </authorList>
    </citation>
    <scope>NUCLEOTIDE SEQUENCE [LARGE SCALE GENOMIC DNA]</scope>
    <source>
        <strain evidence="11 12">Tc-4-1</strain>
    </source>
</reference>
<dbReference type="InterPro" id="IPR036314">
    <property type="entry name" value="SOD_C_sf"/>
</dbReference>
<comment type="similarity">
    <text evidence="2 7">Belongs to the iron/manganese superoxide dismutase family.</text>
</comment>
<dbReference type="InterPro" id="IPR019833">
    <property type="entry name" value="Mn/Fe_SOD_BS"/>
</dbReference>
<dbReference type="GO" id="GO:0005737">
    <property type="term" value="C:cytoplasm"/>
    <property type="evidence" value="ECO:0007669"/>
    <property type="project" value="TreeGrafter"/>
</dbReference>
<evidence type="ECO:0000256" key="6">
    <source>
        <dbReference type="PIRSR" id="PIRSR000349-1"/>
    </source>
</evidence>
<evidence type="ECO:0000313" key="11">
    <source>
        <dbReference type="EMBL" id="AEJ42943.1"/>
    </source>
</evidence>
<feature type="binding site" evidence="6">
    <location>
        <position position="211"/>
    </location>
    <ligand>
        <name>Mn(2+)</name>
        <dbReference type="ChEBI" id="CHEBI:29035"/>
    </ligand>
</feature>
<evidence type="ECO:0000256" key="2">
    <source>
        <dbReference type="ARBA" id="ARBA00008714"/>
    </source>
</evidence>
<keyword evidence="5 7" id="KW-0560">Oxidoreductase</keyword>
<dbReference type="AlphaFoldDB" id="F8IFX2"/>
<feature type="domain" description="Manganese/iron superoxide dismutase N-terminal" evidence="9">
    <location>
        <begin position="50"/>
        <end position="137"/>
    </location>
</feature>
<dbReference type="Gene3D" id="3.55.40.20">
    <property type="entry name" value="Iron/manganese superoxide dismutase, C-terminal domain"/>
    <property type="match status" value="1"/>
</dbReference>
<evidence type="ECO:0000256" key="7">
    <source>
        <dbReference type="RuleBase" id="RU000414"/>
    </source>
</evidence>
<dbReference type="InterPro" id="IPR036324">
    <property type="entry name" value="Mn/Fe_SOD_N_sf"/>
</dbReference>
<feature type="domain" description="Manganese/iron superoxide dismutase C-terminal" evidence="10">
    <location>
        <begin position="144"/>
        <end position="244"/>
    </location>
</feature>
<dbReference type="eggNOG" id="COG0605">
    <property type="taxonomic scope" value="Bacteria"/>
</dbReference>
<dbReference type="PRINTS" id="PR01703">
    <property type="entry name" value="MNSODISMTASE"/>
</dbReference>
<dbReference type="EMBL" id="CP002902">
    <property type="protein sequence ID" value="AEJ42943.1"/>
    <property type="molecule type" value="Genomic_DNA"/>
</dbReference>
<comment type="cofactor">
    <cofactor evidence="1">
        <name>Mn(2+)</name>
        <dbReference type="ChEBI" id="CHEBI:29035"/>
    </cofactor>
</comment>
<dbReference type="FunFam" id="1.10.287.990:FF:000001">
    <property type="entry name" value="Superoxide dismutase"/>
    <property type="match status" value="1"/>
</dbReference>
<feature type="binding site" evidence="6">
    <location>
        <position position="215"/>
    </location>
    <ligand>
        <name>Mn(2+)</name>
        <dbReference type="ChEBI" id="CHEBI:29035"/>
    </ligand>
</feature>
<dbReference type="PIRSF" id="PIRSF000349">
    <property type="entry name" value="SODismutase"/>
    <property type="match status" value="1"/>
</dbReference>
<dbReference type="SUPFAM" id="SSF46609">
    <property type="entry name" value="Fe,Mn superoxide dismutase (SOD), N-terminal domain"/>
    <property type="match status" value="1"/>
</dbReference>
<dbReference type="Gene3D" id="1.10.287.990">
    <property type="entry name" value="Fe,Mn superoxide dismutase (SOD) domain"/>
    <property type="match status" value="1"/>
</dbReference>
<dbReference type="GO" id="GO:0004784">
    <property type="term" value="F:superoxide dismutase activity"/>
    <property type="evidence" value="ECO:0007669"/>
    <property type="project" value="UniProtKB-EC"/>
</dbReference>
<dbReference type="PANTHER" id="PTHR43595:SF2">
    <property type="entry name" value="SMALL RIBOSOMAL SUBUNIT PROTEIN MS42"/>
    <property type="match status" value="1"/>
</dbReference>
<comment type="function">
    <text evidence="7">Destroys radicals which are normally produced within the cells and which are toxic to biological systems.</text>
</comment>
<dbReference type="PATRIC" id="fig|1048834.4.peg.945"/>
<evidence type="ECO:0000256" key="3">
    <source>
        <dbReference type="ARBA" id="ARBA00012682"/>
    </source>
</evidence>
<evidence type="ECO:0000256" key="4">
    <source>
        <dbReference type="ARBA" id="ARBA00022723"/>
    </source>
</evidence>
<name>F8IFX2_ALIAT</name>
<dbReference type="InterPro" id="IPR019831">
    <property type="entry name" value="Mn/Fe_SOD_N"/>
</dbReference>
<keyword evidence="4 6" id="KW-0479">Metal-binding</keyword>
<dbReference type="InterPro" id="IPR019832">
    <property type="entry name" value="Mn/Fe_SOD_C"/>
</dbReference>
<proteinExistence type="inferred from homology"/>
<evidence type="ECO:0000256" key="5">
    <source>
        <dbReference type="ARBA" id="ARBA00023002"/>
    </source>
</evidence>
<evidence type="ECO:0000259" key="10">
    <source>
        <dbReference type="Pfam" id="PF02777"/>
    </source>
</evidence>
<dbReference type="HOGENOM" id="CLU_031625_0_1_9"/>
<comment type="catalytic activity">
    <reaction evidence="7">
        <text>2 superoxide + 2 H(+) = H2O2 + O2</text>
        <dbReference type="Rhea" id="RHEA:20696"/>
        <dbReference type="ChEBI" id="CHEBI:15378"/>
        <dbReference type="ChEBI" id="CHEBI:15379"/>
        <dbReference type="ChEBI" id="CHEBI:16240"/>
        <dbReference type="ChEBI" id="CHEBI:18421"/>
        <dbReference type="EC" id="1.15.1.1"/>
    </reaction>
</comment>
<accession>F8IFX2</accession>
<dbReference type="Proteomes" id="UP000000292">
    <property type="component" value="Chromosome"/>
</dbReference>
<dbReference type="SUPFAM" id="SSF54719">
    <property type="entry name" value="Fe,Mn superoxide dismutase (SOD), C-terminal domain"/>
    <property type="match status" value="1"/>
</dbReference>
<dbReference type="PROSITE" id="PS00088">
    <property type="entry name" value="SOD_MN"/>
    <property type="match status" value="1"/>
</dbReference>
<reference evidence="12" key="2">
    <citation type="submission" date="2011-06" db="EMBL/GenBank/DDBJ databases">
        <title>The complete genome sequence of Alicyclobacillus acidocaldarius sp. Tc-4-1.</title>
        <authorList>
            <person name="Chen Y."/>
            <person name="He Y."/>
            <person name="Dong Z."/>
            <person name="Hu S."/>
        </authorList>
    </citation>
    <scope>NUCLEOTIDE SEQUENCE [LARGE SCALE GENOMIC DNA]</scope>
    <source>
        <strain evidence="12">Tc-4-1</strain>
    </source>
</reference>
<dbReference type="KEGG" id="aad:TC41_0990"/>
<gene>
    <name evidence="11" type="primary">sodA</name>
    <name evidence="11" type="ordered locus">TC41_0990</name>
</gene>
<evidence type="ECO:0000313" key="12">
    <source>
        <dbReference type="Proteomes" id="UP000000292"/>
    </source>
</evidence>
<feature type="region of interest" description="Disordered" evidence="8">
    <location>
        <begin position="1"/>
        <end position="24"/>
    </location>
</feature>
<feature type="binding site" evidence="6">
    <location>
        <position position="74"/>
    </location>
    <ligand>
        <name>Mn(2+)</name>
        <dbReference type="ChEBI" id="CHEBI:29035"/>
    </ligand>
</feature>